<reference evidence="1 2" key="1">
    <citation type="journal article" date="2012" name="Proc. Natl. Acad. Sci. U.S.A.">
        <title>Genome streamlining and chemical defense in a coral reef symbiosis.</title>
        <authorList>
            <person name="Kwan J.C."/>
            <person name="Donia M.S."/>
            <person name="Han A.W."/>
            <person name="Hirose E."/>
            <person name="Haygood M.G."/>
            <person name="Schmidt E.W."/>
        </authorList>
    </citation>
    <scope>NUCLEOTIDE SEQUENCE [LARGE SCALE GENOMIC DNA]</scope>
    <source>
        <strain evidence="1 2">L2</strain>
    </source>
</reference>
<dbReference type="AlphaFoldDB" id="K7YG63"/>
<dbReference type="KEGG" id="thal:A1OE_401"/>
<dbReference type="Proteomes" id="UP000010077">
    <property type="component" value="Chromosome"/>
</dbReference>
<dbReference type="STRING" id="1193729.A1OE_401"/>
<evidence type="ECO:0000313" key="1">
    <source>
        <dbReference type="EMBL" id="AFX98595.1"/>
    </source>
</evidence>
<organism evidence="1 2">
    <name type="scientific">Candidatus Endolissoclinum faulkneri L2</name>
    <dbReference type="NCBI Taxonomy" id="1193729"/>
    <lineage>
        <taxon>Bacteria</taxon>
        <taxon>Pseudomonadati</taxon>
        <taxon>Pseudomonadota</taxon>
        <taxon>Alphaproteobacteria</taxon>
        <taxon>Rhodospirillales</taxon>
        <taxon>Rhodospirillaceae</taxon>
        <taxon>Candidatus Endolissoclinum</taxon>
    </lineage>
</organism>
<evidence type="ECO:0000313" key="2">
    <source>
        <dbReference type="Proteomes" id="UP000010077"/>
    </source>
</evidence>
<keyword evidence="2" id="KW-1185">Reference proteome</keyword>
<gene>
    <name evidence="1" type="ORF">A1OE_401</name>
</gene>
<accession>K7YG63</accession>
<dbReference type="EMBL" id="CP003539">
    <property type="protein sequence ID" value="AFX98595.1"/>
    <property type="molecule type" value="Genomic_DNA"/>
</dbReference>
<name>K7YG63_9PROT</name>
<sequence length="38" mass="4517">MSNNIELIYFTVLIPALKAKNRSYEYFIYTMKLLSLKS</sequence>
<protein>
    <submittedName>
        <fullName evidence="1">Uncharacterized protein</fullName>
    </submittedName>
</protein>
<proteinExistence type="predicted"/>
<dbReference type="HOGENOM" id="CLU_3325986_0_0_5"/>